<dbReference type="Proteomes" id="UP001519460">
    <property type="component" value="Unassembled WGS sequence"/>
</dbReference>
<gene>
    <name evidence="2" type="ORF">BaRGS_00003377</name>
</gene>
<accession>A0ABD0M102</accession>
<keyword evidence="3" id="KW-1185">Reference proteome</keyword>
<dbReference type="EMBL" id="JACVVK020000011">
    <property type="protein sequence ID" value="KAK7505215.1"/>
    <property type="molecule type" value="Genomic_DNA"/>
</dbReference>
<comment type="caution">
    <text evidence="2">The sequence shown here is derived from an EMBL/GenBank/DDBJ whole genome shotgun (WGS) entry which is preliminary data.</text>
</comment>
<sequence length="131" mass="14746">MCRRSVFHSVSDLGSTITTCNSRSRSRSSNVRTFKVTITLCQTRSRSQLARQVHHHHLQVNVKATFTKCWTCKVTVIATAAWVLDLYISQRILHSSTIPPPELLPIHAPTNPPPHPPHSSQNSDVLFIMPK</sequence>
<proteinExistence type="predicted"/>
<name>A0ABD0M102_9CAEN</name>
<evidence type="ECO:0000313" key="2">
    <source>
        <dbReference type="EMBL" id="KAK7505215.1"/>
    </source>
</evidence>
<organism evidence="2 3">
    <name type="scientific">Batillaria attramentaria</name>
    <dbReference type="NCBI Taxonomy" id="370345"/>
    <lineage>
        <taxon>Eukaryota</taxon>
        <taxon>Metazoa</taxon>
        <taxon>Spiralia</taxon>
        <taxon>Lophotrochozoa</taxon>
        <taxon>Mollusca</taxon>
        <taxon>Gastropoda</taxon>
        <taxon>Caenogastropoda</taxon>
        <taxon>Sorbeoconcha</taxon>
        <taxon>Cerithioidea</taxon>
        <taxon>Batillariidae</taxon>
        <taxon>Batillaria</taxon>
    </lineage>
</organism>
<evidence type="ECO:0000313" key="3">
    <source>
        <dbReference type="Proteomes" id="UP001519460"/>
    </source>
</evidence>
<evidence type="ECO:0000256" key="1">
    <source>
        <dbReference type="SAM" id="MobiDB-lite"/>
    </source>
</evidence>
<dbReference type="AlphaFoldDB" id="A0ABD0M102"/>
<feature type="region of interest" description="Disordered" evidence="1">
    <location>
        <begin position="104"/>
        <end position="124"/>
    </location>
</feature>
<reference evidence="2 3" key="1">
    <citation type="journal article" date="2023" name="Sci. Data">
        <title>Genome assembly of the Korean intertidal mud-creeper Batillaria attramentaria.</title>
        <authorList>
            <person name="Patra A.K."/>
            <person name="Ho P.T."/>
            <person name="Jun S."/>
            <person name="Lee S.J."/>
            <person name="Kim Y."/>
            <person name="Won Y.J."/>
        </authorList>
    </citation>
    <scope>NUCLEOTIDE SEQUENCE [LARGE SCALE GENOMIC DNA]</scope>
    <source>
        <strain evidence="2">Wonlab-2016</strain>
    </source>
</reference>
<protein>
    <submittedName>
        <fullName evidence="2">Uncharacterized protein</fullName>
    </submittedName>
</protein>